<reference evidence="1 2" key="1">
    <citation type="submission" date="2007-06" db="EMBL/GenBank/DDBJ databases">
        <title>The Genome Sequence of Coccidioides posadasii RMSCC_3488.</title>
        <authorList>
            <consortium name="Coccidioides Genome Resources Consortium"/>
            <consortium name="The Broad Institute Genome Sequencing Platform"/>
            <person name="Henn M.R."/>
            <person name="Sykes S."/>
            <person name="Young S."/>
            <person name="Jaffe D."/>
            <person name="Berlin A."/>
            <person name="Alvarez P."/>
            <person name="Butler J."/>
            <person name="Gnerre S."/>
            <person name="Grabherr M."/>
            <person name="Mauceli E."/>
            <person name="Brockman W."/>
            <person name="Kodira C."/>
            <person name="Alvarado L."/>
            <person name="Zeng Q."/>
            <person name="Crawford M."/>
            <person name="Antoine C."/>
            <person name="Devon K."/>
            <person name="Galgiani J."/>
            <person name="Orsborn K."/>
            <person name="Lewis M.L."/>
            <person name="Nusbaum C."/>
            <person name="Galagan J."/>
            <person name="Birren B."/>
        </authorList>
    </citation>
    <scope>NUCLEOTIDE SEQUENCE [LARGE SCALE GENOMIC DNA]</scope>
    <source>
        <strain evidence="1 2">RMSCC 3488</strain>
    </source>
</reference>
<dbReference type="AlphaFoldDB" id="A0A0J6FE90"/>
<dbReference type="VEuPathDB" id="FungiDB:CPAG_03569"/>
<dbReference type="EMBL" id="DS268110">
    <property type="protein sequence ID" value="KMM67234.1"/>
    <property type="molecule type" value="Genomic_DNA"/>
</dbReference>
<reference evidence="2" key="2">
    <citation type="journal article" date="2009" name="Genome Res.">
        <title>Comparative genomic analyses of the human fungal pathogens Coccidioides and their relatives.</title>
        <authorList>
            <person name="Sharpton T.J."/>
            <person name="Stajich J.E."/>
            <person name="Rounsley S.D."/>
            <person name="Gardner M.J."/>
            <person name="Wortman J.R."/>
            <person name="Jordar V.S."/>
            <person name="Maiti R."/>
            <person name="Kodira C.D."/>
            <person name="Neafsey D.E."/>
            <person name="Zeng Q."/>
            <person name="Hung C.-Y."/>
            <person name="McMahan C."/>
            <person name="Muszewska A."/>
            <person name="Grynberg M."/>
            <person name="Mandel M.A."/>
            <person name="Kellner E.M."/>
            <person name="Barker B.M."/>
            <person name="Galgiani J.N."/>
            <person name="Orbach M.J."/>
            <person name="Kirkland T.N."/>
            <person name="Cole G.T."/>
            <person name="Henn M.R."/>
            <person name="Birren B.W."/>
            <person name="Taylor J.W."/>
        </authorList>
    </citation>
    <scope>NUCLEOTIDE SEQUENCE [LARGE SCALE GENOMIC DNA]</scope>
    <source>
        <strain evidence="2">RMSCC 3488</strain>
    </source>
</reference>
<protein>
    <submittedName>
        <fullName evidence="1">Uncharacterized protein</fullName>
    </submittedName>
</protein>
<accession>A0A0J6FE90</accession>
<proteinExistence type="predicted"/>
<reference evidence="2" key="3">
    <citation type="journal article" date="2010" name="Genome Res.">
        <title>Population genomic sequencing of Coccidioides fungi reveals recent hybridization and transposon control.</title>
        <authorList>
            <person name="Neafsey D.E."/>
            <person name="Barker B.M."/>
            <person name="Sharpton T.J."/>
            <person name="Stajich J.E."/>
            <person name="Park D.J."/>
            <person name="Whiston E."/>
            <person name="Hung C.-Y."/>
            <person name="McMahan C."/>
            <person name="White J."/>
            <person name="Sykes S."/>
            <person name="Heiman D."/>
            <person name="Young S."/>
            <person name="Zeng Q."/>
            <person name="Abouelleil A."/>
            <person name="Aftuck L."/>
            <person name="Bessette D."/>
            <person name="Brown A."/>
            <person name="FitzGerald M."/>
            <person name="Lui A."/>
            <person name="Macdonald J.P."/>
            <person name="Priest M."/>
            <person name="Orbach M.J."/>
            <person name="Galgiani J.N."/>
            <person name="Kirkland T.N."/>
            <person name="Cole G.T."/>
            <person name="Birren B.W."/>
            <person name="Henn M.R."/>
            <person name="Taylor J.W."/>
            <person name="Rounsley S.D."/>
        </authorList>
    </citation>
    <scope>NUCLEOTIDE SEQUENCE [LARGE SCALE GENOMIC DNA]</scope>
    <source>
        <strain evidence="2">RMSCC 3488</strain>
    </source>
</reference>
<dbReference type="Proteomes" id="UP000054567">
    <property type="component" value="Unassembled WGS sequence"/>
</dbReference>
<sequence>MASRALLCLQITQQPKLSSGLPTLVLGRDEEIETGRRAFYPEGRSLPVSSLWGSARYTDMLHYRITTASRSDWRQSKPAGIDIRAKWEIEYMPGLSPARMGDLFRHCNSTRNICSLLHSVIASLAMSASPGRQEK</sequence>
<gene>
    <name evidence="1" type="ORF">CPAG_03569</name>
</gene>
<organism evidence="1 2">
    <name type="scientific">Coccidioides posadasii RMSCC 3488</name>
    <dbReference type="NCBI Taxonomy" id="454284"/>
    <lineage>
        <taxon>Eukaryota</taxon>
        <taxon>Fungi</taxon>
        <taxon>Dikarya</taxon>
        <taxon>Ascomycota</taxon>
        <taxon>Pezizomycotina</taxon>
        <taxon>Eurotiomycetes</taxon>
        <taxon>Eurotiomycetidae</taxon>
        <taxon>Onygenales</taxon>
        <taxon>Onygenaceae</taxon>
        <taxon>Coccidioides</taxon>
    </lineage>
</organism>
<evidence type="ECO:0000313" key="1">
    <source>
        <dbReference type="EMBL" id="KMM67234.1"/>
    </source>
</evidence>
<name>A0A0J6FE90_COCPO</name>
<evidence type="ECO:0000313" key="2">
    <source>
        <dbReference type="Proteomes" id="UP000054567"/>
    </source>
</evidence>